<dbReference type="InterPro" id="IPR000160">
    <property type="entry name" value="GGDEF_dom"/>
</dbReference>
<dbReference type="PANTHER" id="PTHR33121">
    <property type="entry name" value="CYCLIC DI-GMP PHOSPHODIESTERASE PDEF"/>
    <property type="match status" value="1"/>
</dbReference>
<dbReference type="Pfam" id="PF00672">
    <property type="entry name" value="HAMP"/>
    <property type="match status" value="1"/>
</dbReference>
<dbReference type="InterPro" id="IPR001633">
    <property type="entry name" value="EAL_dom"/>
</dbReference>
<evidence type="ECO:0000313" key="6">
    <source>
        <dbReference type="Proteomes" id="UP000587415"/>
    </source>
</evidence>
<feature type="transmembrane region" description="Helical" evidence="1">
    <location>
        <begin position="16"/>
        <end position="37"/>
    </location>
</feature>
<dbReference type="InterPro" id="IPR003660">
    <property type="entry name" value="HAMP_dom"/>
</dbReference>
<organism evidence="5 6">
    <name type="scientific">Brevundimonas alba</name>
    <dbReference type="NCBI Taxonomy" id="74314"/>
    <lineage>
        <taxon>Bacteria</taxon>
        <taxon>Pseudomonadati</taxon>
        <taxon>Pseudomonadota</taxon>
        <taxon>Alphaproteobacteria</taxon>
        <taxon>Caulobacterales</taxon>
        <taxon>Caulobacteraceae</taxon>
        <taxon>Brevundimonas</taxon>
    </lineage>
</organism>
<dbReference type="GO" id="GO:0016020">
    <property type="term" value="C:membrane"/>
    <property type="evidence" value="ECO:0007669"/>
    <property type="project" value="InterPro"/>
</dbReference>
<dbReference type="Pfam" id="PF00563">
    <property type="entry name" value="EAL"/>
    <property type="match status" value="1"/>
</dbReference>
<dbReference type="GO" id="GO:0071111">
    <property type="term" value="F:cyclic-guanylate-specific phosphodiesterase activity"/>
    <property type="evidence" value="ECO:0007669"/>
    <property type="project" value="InterPro"/>
</dbReference>
<evidence type="ECO:0000313" key="5">
    <source>
        <dbReference type="EMBL" id="NJC41191.1"/>
    </source>
</evidence>
<dbReference type="AlphaFoldDB" id="A0A7X5YL32"/>
<evidence type="ECO:0000259" key="3">
    <source>
        <dbReference type="PROSITE" id="PS50885"/>
    </source>
</evidence>
<feature type="domain" description="HAMP" evidence="3">
    <location>
        <begin position="276"/>
        <end position="327"/>
    </location>
</feature>
<dbReference type="Gene3D" id="3.30.70.270">
    <property type="match status" value="1"/>
</dbReference>
<dbReference type="Gene3D" id="3.20.20.450">
    <property type="entry name" value="EAL domain"/>
    <property type="match status" value="1"/>
</dbReference>
<proteinExistence type="predicted"/>
<dbReference type="Pfam" id="PF14827">
    <property type="entry name" value="dCache_3"/>
    <property type="match status" value="1"/>
</dbReference>
<evidence type="ECO:0000259" key="2">
    <source>
        <dbReference type="PROSITE" id="PS50883"/>
    </source>
</evidence>
<dbReference type="Proteomes" id="UP000587415">
    <property type="component" value="Unassembled WGS sequence"/>
</dbReference>
<dbReference type="SUPFAM" id="SSF141868">
    <property type="entry name" value="EAL domain-like"/>
    <property type="match status" value="1"/>
</dbReference>
<keyword evidence="1" id="KW-0812">Transmembrane</keyword>
<dbReference type="InterPro" id="IPR029150">
    <property type="entry name" value="dCache_3"/>
</dbReference>
<feature type="domain" description="EAL" evidence="2">
    <location>
        <begin position="494"/>
        <end position="744"/>
    </location>
</feature>
<dbReference type="SUPFAM" id="SSF158472">
    <property type="entry name" value="HAMP domain-like"/>
    <property type="match status" value="1"/>
</dbReference>
<evidence type="ECO:0000259" key="4">
    <source>
        <dbReference type="PROSITE" id="PS50887"/>
    </source>
</evidence>
<accession>A0A7X5YL32</accession>
<keyword evidence="6" id="KW-1185">Reference proteome</keyword>
<dbReference type="GO" id="GO:0007165">
    <property type="term" value="P:signal transduction"/>
    <property type="evidence" value="ECO:0007669"/>
    <property type="project" value="InterPro"/>
</dbReference>
<dbReference type="CDD" id="cd06225">
    <property type="entry name" value="HAMP"/>
    <property type="match status" value="1"/>
</dbReference>
<dbReference type="RefSeq" id="WP_168046086.1">
    <property type="nucleotide sequence ID" value="NZ_JAATJM010000001.1"/>
</dbReference>
<dbReference type="PROSITE" id="PS50887">
    <property type="entry name" value="GGDEF"/>
    <property type="match status" value="1"/>
</dbReference>
<name>A0A7X5YL32_9CAUL</name>
<dbReference type="SMART" id="SM00304">
    <property type="entry name" value="HAMP"/>
    <property type="match status" value="1"/>
</dbReference>
<dbReference type="PROSITE" id="PS50885">
    <property type="entry name" value="HAMP"/>
    <property type="match status" value="1"/>
</dbReference>
<dbReference type="Pfam" id="PF00990">
    <property type="entry name" value="GGDEF"/>
    <property type="match status" value="1"/>
</dbReference>
<feature type="domain" description="GGDEF" evidence="4">
    <location>
        <begin position="355"/>
        <end position="485"/>
    </location>
</feature>
<evidence type="ECO:0000256" key="1">
    <source>
        <dbReference type="SAM" id="Phobius"/>
    </source>
</evidence>
<keyword evidence="1" id="KW-0472">Membrane</keyword>
<dbReference type="CDD" id="cd01948">
    <property type="entry name" value="EAL"/>
    <property type="match status" value="1"/>
</dbReference>
<dbReference type="SMART" id="SM00052">
    <property type="entry name" value="EAL"/>
    <property type="match status" value="1"/>
</dbReference>
<protein>
    <submittedName>
        <fullName evidence="5">EAL domain-containing protein (Putative c-di-GMP-specific phosphodiesterase class I)/GGDEF domain-containing protein</fullName>
    </submittedName>
</protein>
<dbReference type="EMBL" id="JAATJM010000001">
    <property type="protein sequence ID" value="NJC41191.1"/>
    <property type="molecule type" value="Genomic_DNA"/>
</dbReference>
<reference evidence="5 6" key="1">
    <citation type="submission" date="2020-03" db="EMBL/GenBank/DDBJ databases">
        <title>Genomic Encyclopedia of Type Strains, Phase IV (KMG-IV): sequencing the most valuable type-strain genomes for metagenomic binning, comparative biology and taxonomic classification.</title>
        <authorList>
            <person name="Goeker M."/>
        </authorList>
    </citation>
    <scope>NUCLEOTIDE SEQUENCE [LARGE SCALE GENOMIC DNA]</scope>
    <source>
        <strain evidence="5 6">DSM 4736</strain>
    </source>
</reference>
<dbReference type="InterPro" id="IPR029787">
    <property type="entry name" value="Nucleotide_cyclase"/>
</dbReference>
<feature type="transmembrane region" description="Helical" evidence="1">
    <location>
        <begin position="252"/>
        <end position="274"/>
    </location>
</feature>
<dbReference type="Gene3D" id="6.10.340.10">
    <property type="match status" value="1"/>
</dbReference>
<dbReference type="PANTHER" id="PTHR33121:SF79">
    <property type="entry name" value="CYCLIC DI-GMP PHOSPHODIESTERASE PDED-RELATED"/>
    <property type="match status" value="1"/>
</dbReference>
<dbReference type="InterPro" id="IPR050706">
    <property type="entry name" value="Cyclic-di-GMP_PDE-like"/>
</dbReference>
<comment type="caution">
    <text evidence="5">The sequence shown here is derived from an EMBL/GenBank/DDBJ whole genome shotgun (WGS) entry which is preliminary data.</text>
</comment>
<dbReference type="SMART" id="SM00267">
    <property type="entry name" value="GGDEF"/>
    <property type="match status" value="1"/>
</dbReference>
<dbReference type="InterPro" id="IPR043128">
    <property type="entry name" value="Rev_trsase/Diguanyl_cyclase"/>
</dbReference>
<dbReference type="SUPFAM" id="SSF55073">
    <property type="entry name" value="Nucleotide cyclase"/>
    <property type="match status" value="1"/>
</dbReference>
<dbReference type="PROSITE" id="PS50883">
    <property type="entry name" value="EAL"/>
    <property type="match status" value="1"/>
</dbReference>
<sequence length="753" mass="79434">MPRLPRFNRLRTRLTVLYMGLFGIALLLAAVAIFNAVGSSARKVVRNEMTASGAVYGQIWASRSDQLQQGAAVLARDYGFREAVATGDEATVRSALDNLRSRQGVDGALMLGVDGYAAATGLNLDAPTLDTLFAGLDRDGVEAGVLTIDGQPYQVVAAPVMAPVLIGWVVFAERLDAAQMRNLEGLSAIPLSASVIVGANAAATDRGTAIVPTAEGPSMRLARPLPSLDRATPAALVLTYPLSRALKPYEPLFLSLTIIGIAGIALLMGGTWLLSLSLTRPITALDDAVHGLQRGEYVEAPVTSSDEIGRLASSFNAMVGDLRDREARLTHMALHDQETGLPNRLALERRAGAVAGGWVLLFGVERFEVVRNAIGYDSMARLIGALGRRIEALADGEPVARVGAGVLGLVVEAADADEAVALAERLVGAAQEPVIINGAPVDITVTVGVADRGRSGSDLASPVDRAAIALDQARAAKRHVAAFDPAVYGDPAGNLSLISELMTALRGGEVTLAYQPKYDFRAERVTGVEALMRWTHPRRGFVPPDLFIGMAEETGHIRPLTEWAIDRAIEDQRTLSAAGHDLLVSVNISGRLLADESFADLAIAAVTSAGARLCFEITETAVMTNPETALRIVSRFADAGISISLDDYGSGLSSLAYLKQIRADELKIDKAFILGLDQSARDGLLVKSTIDLAHGLGLKVTAEGVETPTALALLRGMGCDLAQGYLIGRPVSLSAMIERLAEQPQARGKTAVG</sequence>
<keyword evidence="1" id="KW-1133">Transmembrane helix</keyword>
<dbReference type="InterPro" id="IPR035919">
    <property type="entry name" value="EAL_sf"/>
</dbReference>
<gene>
    <name evidence="5" type="ORF">GGQ87_001449</name>
</gene>